<gene>
    <name evidence="1" type="ORF">MVEN_00042500</name>
</gene>
<proteinExistence type="predicted"/>
<comment type="caution">
    <text evidence="1">The sequence shown here is derived from an EMBL/GenBank/DDBJ whole genome shotgun (WGS) entry which is preliminary data.</text>
</comment>
<dbReference type="EMBL" id="JACAZI010000001">
    <property type="protein sequence ID" value="KAF7371856.1"/>
    <property type="molecule type" value="Genomic_DNA"/>
</dbReference>
<dbReference type="Proteomes" id="UP000620124">
    <property type="component" value="Unassembled WGS sequence"/>
</dbReference>
<protein>
    <submittedName>
        <fullName evidence="1">Uncharacterized protein</fullName>
    </submittedName>
</protein>
<reference evidence="1" key="1">
    <citation type="submission" date="2020-05" db="EMBL/GenBank/DDBJ databases">
        <title>Mycena genomes resolve the evolution of fungal bioluminescence.</title>
        <authorList>
            <person name="Tsai I.J."/>
        </authorList>
    </citation>
    <scope>NUCLEOTIDE SEQUENCE</scope>
    <source>
        <strain evidence="1">CCC161011</strain>
    </source>
</reference>
<keyword evidence="2" id="KW-1185">Reference proteome</keyword>
<evidence type="ECO:0000313" key="1">
    <source>
        <dbReference type="EMBL" id="KAF7371856.1"/>
    </source>
</evidence>
<name>A0A8H6Z8R6_9AGAR</name>
<organism evidence="1 2">
    <name type="scientific">Mycena venus</name>
    <dbReference type="NCBI Taxonomy" id="2733690"/>
    <lineage>
        <taxon>Eukaryota</taxon>
        <taxon>Fungi</taxon>
        <taxon>Dikarya</taxon>
        <taxon>Basidiomycota</taxon>
        <taxon>Agaricomycotina</taxon>
        <taxon>Agaricomycetes</taxon>
        <taxon>Agaricomycetidae</taxon>
        <taxon>Agaricales</taxon>
        <taxon>Marasmiineae</taxon>
        <taxon>Mycenaceae</taxon>
        <taxon>Mycena</taxon>
    </lineage>
</organism>
<dbReference type="AlphaFoldDB" id="A0A8H6Z8R6"/>
<evidence type="ECO:0000313" key="2">
    <source>
        <dbReference type="Proteomes" id="UP000620124"/>
    </source>
</evidence>
<accession>A0A8H6Z8R6</accession>
<sequence length="298" mass="33077">MSAIPCWNWRVSGVNLPPPNSRTLDPLNLRPYDELGFDPTSAYDLRRHLGVRTDEPGRLMASIDKFLASDIAWLASGASNDGQHQVEDRFFDEFDHLRQATLTGNTGATDRKAFIEQGRRLIYDLATKIDRAIGSTTMVLTMEGTTIPGTPTRPEYLKAHAHLPPCFLTQNPSSKHQVATIVQLFIEHIGVPTVATWERRARTLWSLPVGSVNVTRASNRYTPLIPTPSPSTSTHYLFRGREAVWQPPAPDTVVAPMLSQGSTVYDINDIPMDPVTSDLVSAYEWIANLETDLRAADA</sequence>
<dbReference type="OrthoDB" id="2690792at2759"/>